<feature type="region of interest" description="Disordered" evidence="1">
    <location>
        <begin position="224"/>
        <end position="251"/>
    </location>
</feature>
<accession>A0ABX8EN87</accession>
<dbReference type="Pfam" id="PF03551">
    <property type="entry name" value="PadR"/>
    <property type="match status" value="1"/>
</dbReference>
<dbReference type="InterPro" id="IPR036388">
    <property type="entry name" value="WH-like_DNA-bd_sf"/>
</dbReference>
<feature type="compositionally biased region" description="Low complexity" evidence="1">
    <location>
        <begin position="163"/>
        <end position="175"/>
    </location>
</feature>
<evidence type="ECO:0000256" key="1">
    <source>
        <dbReference type="SAM" id="MobiDB-lite"/>
    </source>
</evidence>
<reference evidence="3 4" key="1">
    <citation type="submission" date="2021-05" db="EMBL/GenBank/DDBJ databases">
        <title>Complete genome of Nocardioides aquaticus KCTC 9944T isolated from meromictic and hypersaline Ekho Lake, Antarctica.</title>
        <authorList>
            <person name="Hwang K."/>
            <person name="Kim K.M."/>
            <person name="Choe H."/>
        </authorList>
    </citation>
    <scope>NUCLEOTIDE SEQUENCE [LARGE SCALE GENOMIC DNA]</scope>
    <source>
        <strain evidence="3 4">KCTC 9944</strain>
    </source>
</reference>
<evidence type="ECO:0000259" key="2">
    <source>
        <dbReference type="Pfam" id="PF03551"/>
    </source>
</evidence>
<organism evidence="3 4">
    <name type="scientific">Nocardioides aquaticus</name>
    <dbReference type="NCBI Taxonomy" id="160826"/>
    <lineage>
        <taxon>Bacteria</taxon>
        <taxon>Bacillati</taxon>
        <taxon>Actinomycetota</taxon>
        <taxon>Actinomycetes</taxon>
        <taxon>Propionibacteriales</taxon>
        <taxon>Nocardioidaceae</taxon>
        <taxon>Nocardioides</taxon>
    </lineage>
</organism>
<dbReference type="PANTHER" id="PTHR43252">
    <property type="entry name" value="TRANSCRIPTIONAL REGULATOR YQJI"/>
    <property type="match status" value="1"/>
</dbReference>
<dbReference type="PANTHER" id="PTHR43252:SF2">
    <property type="entry name" value="TRANSCRIPTION REGULATOR, PADR-LIKE FAMILY"/>
    <property type="match status" value="1"/>
</dbReference>
<sequence length="251" mass="26363">MSQGFPGQWAKHIDAVWGAQQRRTAGGPFGPGGGPAGGPPPWLAGLFGMGQGGPEAKPRARRGDVRSAILDVVRAAAERGEPVNGYQVIQQIAERSEEAWRPSPGSVYPTISQLEDEGLLVTDETLGRKSLRLTAAGEAYVAEHVAELAAVWTPFQQHRPGADQDAAAGDGSGASWRDLKPEIGQMMSAVWQIVTSGSETQKTAAAAVLVETRRKLYGILADGEHATADPADPAADRTADQIAGEQAEGPR</sequence>
<keyword evidence="4" id="KW-1185">Reference proteome</keyword>
<feature type="domain" description="Transcription regulator PadR N-terminal" evidence="2">
    <location>
        <begin position="81"/>
        <end position="142"/>
    </location>
</feature>
<evidence type="ECO:0000313" key="4">
    <source>
        <dbReference type="Proteomes" id="UP000679307"/>
    </source>
</evidence>
<name>A0ABX8EN87_9ACTN</name>
<dbReference type="EMBL" id="CP075371">
    <property type="protein sequence ID" value="QVT81984.1"/>
    <property type="molecule type" value="Genomic_DNA"/>
</dbReference>
<dbReference type="InterPro" id="IPR036390">
    <property type="entry name" value="WH_DNA-bd_sf"/>
</dbReference>
<dbReference type="Gene3D" id="1.10.10.10">
    <property type="entry name" value="Winged helix-like DNA-binding domain superfamily/Winged helix DNA-binding domain"/>
    <property type="match status" value="1"/>
</dbReference>
<protein>
    <submittedName>
        <fullName evidence="3">Transcriptional regulator YqjI</fullName>
    </submittedName>
</protein>
<dbReference type="RefSeq" id="WP_214057266.1">
    <property type="nucleotide sequence ID" value="NZ_CP075371.1"/>
</dbReference>
<gene>
    <name evidence="3" type="primary">yqjI</name>
    <name evidence="3" type="ORF">ENKNEFLB_04403</name>
</gene>
<feature type="region of interest" description="Disordered" evidence="1">
    <location>
        <begin position="159"/>
        <end position="178"/>
    </location>
</feature>
<dbReference type="SUPFAM" id="SSF46785">
    <property type="entry name" value="Winged helix' DNA-binding domain"/>
    <property type="match status" value="1"/>
</dbReference>
<dbReference type="InterPro" id="IPR005149">
    <property type="entry name" value="Tscrpt_reg_PadR_N"/>
</dbReference>
<evidence type="ECO:0000313" key="3">
    <source>
        <dbReference type="EMBL" id="QVT81984.1"/>
    </source>
</evidence>
<dbReference type="Proteomes" id="UP000679307">
    <property type="component" value="Chromosome"/>
</dbReference>
<proteinExistence type="predicted"/>